<reference evidence="2" key="2">
    <citation type="journal article" date="2023" name="BMC Genomics">
        <title>Pest status, molecular evolution, and epigenetic factors derived from the genome assembly of Frankliniella fusca, a thysanopteran phytovirus vector.</title>
        <authorList>
            <person name="Catto M.A."/>
            <person name="Labadie P.E."/>
            <person name="Jacobson A.L."/>
            <person name="Kennedy G.G."/>
            <person name="Srinivasan R."/>
            <person name="Hunt B.G."/>
        </authorList>
    </citation>
    <scope>NUCLEOTIDE SEQUENCE</scope>
    <source>
        <strain evidence="2">PL_HMW_Pooled</strain>
    </source>
</reference>
<keyword evidence="3" id="KW-1185">Reference proteome</keyword>
<feature type="region of interest" description="Disordered" evidence="1">
    <location>
        <begin position="143"/>
        <end position="189"/>
    </location>
</feature>
<protein>
    <submittedName>
        <fullName evidence="2">Nanos-like protein 1</fullName>
    </submittedName>
</protein>
<proteinExistence type="predicted"/>
<feature type="compositionally biased region" description="Polar residues" evidence="1">
    <location>
        <begin position="9"/>
        <end position="23"/>
    </location>
</feature>
<gene>
    <name evidence="2" type="ORF">KUF71_006709</name>
</gene>
<organism evidence="2 3">
    <name type="scientific">Frankliniella fusca</name>
    <dbReference type="NCBI Taxonomy" id="407009"/>
    <lineage>
        <taxon>Eukaryota</taxon>
        <taxon>Metazoa</taxon>
        <taxon>Ecdysozoa</taxon>
        <taxon>Arthropoda</taxon>
        <taxon>Hexapoda</taxon>
        <taxon>Insecta</taxon>
        <taxon>Pterygota</taxon>
        <taxon>Neoptera</taxon>
        <taxon>Paraneoptera</taxon>
        <taxon>Thysanoptera</taxon>
        <taxon>Terebrantia</taxon>
        <taxon>Thripoidea</taxon>
        <taxon>Thripidae</taxon>
        <taxon>Frankliniella</taxon>
    </lineage>
</organism>
<feature type="compositionally biased region" description="Polar residues" evidence="1">
    <location>
        <begin position="150"/>
        <end position="159"/>
    </location>
</feature>
<evidence type="ECO:0000313" key="2">
    <source>
        <dbReference type="EMBL" id="KAK3917090.1"/>
    </source>
</evidence>
<feature type="compositionally biased region" description="Basic and acidic residues" evidence="1">
    <location>
        <begin position="160"/>
        <end position="171"/>
    </location>
</feature>
<name>A0AAE1LF28_9NEOP</name>
<feature type="region of interest" description="Disordered" evidence="1">
    <location>
        <begin position="1"/>
        <end position="23"/>
    </location>
</feature>
<dbReference type="AlphaFoldDB" id="A0AAE1LF28"/>
<sequence>ATIARSPQKENSPPTCSSPRAKQISTLLRSSPLGAIRRSPLALHQSCSPRANAVVKKLVLSPVSKSPAPSPDIFGDESCGILQASQPSYSIKSPEIEKSDNKQVLQSSPDIFLNSPCSSPSETGSMGNDVQAKVTITTGNPDIFEEESCNIPQTSQQPSDSEKFPEIEKSGDLLVRPSSPDLETTSNPVNKENGMKVCFCSDNYFFGLNISLLRI</sequence>
<accession>A0AAE1LF28</accession>
<feature type="compositionally biased region" description="Polar residues" evidence="1">
    <location>
        <begin position="102"/>
        <end position="129"/>
    </location>
</feature>
<evidence type="ECO:0000256" key="1">
    <source>
        <dbReference type="SAM" id="MobiDB-lite"/>
    </source>
</evidence>
<dbReference type="Proteomes" id="UP001219518">
    <property type="component" value="Unassembled WGS sequence"/>
</dbReference>
<feature type="non-terminal residue" evidence="2">
    <location>
        <position position="215"/>
    </location>
</feature>
<evidence type="ECO:0000313" key="3">
    <source>
        <dbReference type="Proteomes" id="UP001219518"/>
    </source>
</evidence>
<reference evidence="2" key="1">
    <citation type="submission" date="2021-07" db="EMBL/GenBank/DDBJ databases">
        <authorList>
            <person name="Catto M.A."/>
            <person name="Jacobson A."/>
            <person name="Kennedy G."/>
            <person name="Labadie P."/>
            <person name="Hunt B.G."/>
            <person name="Srinivasan R."/>
        </authorList>
    </citation>
    <scope>NUCLEOTIDE SEQUENCE</scope>
    <source>
        <strain evidence="2">PL_HMW_Pooled</strain>
        <tissue evidence="2">Head</tissue>
    </source>
</reference>
<dbReference type="EMBL" id="JAHWGI010000685">
    <property type="protein sequence ID" value="KAK3917090.1"/>
    <property type="molecule type" value="Genomic_DNA"/>
</dbReference>
<comment type="caution">
    <text evidence="2">The sequence shown here is derived from an EMBL/GenBank/DDBJ whole genome shotgun (WGS) entry which is preliminary data.</text>
</comment>
<feature type="region of interest" description="Disordered" evidence="1">
    <location>
        <begin position="85"/>
        <end position="129"/>
    </location>
</feature>